<dbReference type="PANTHER" id="PTHR21330">
    <property type="entry name" value="E3 SUMO-PROTEIN LIGASE NSE2"/>
    <property type="match status" value="1"/>
</dbReference>
<keyword evidence="6" id="KW-0479">Metal-binding</keyword>
<keyword evidence="9" id="KW-0862">Zinc</keyword>
<name>A0A1Q3EWR7_CULTA</name>
<evidence type="ECO:0000256" key="9">
    <source>
        <dbReference type="ARBA" id="ARBA00022833"/>
    </source>
</evidence>
<dbReference type="PANTHER" id="PTHR21330:SF1">
    <property type="entry name" value="E3 SUMO-PROTEIN LIGASE NSE2"/>
    <property type="match status" value="1"/>
</dbReference>
<keyword evidence="5" id="KW-0808">Transferase</keyword>
<dbReference type="PROSITE" id="PS51044">
    <property type="entry name" value="ZF_SP_RING"/>
    <property type="match status" value="1"/>
</dbReference>
<keyword evidence="8" id="KW-0833">Ubl conjugation pathway</keyword>
<accession>A0A1Q3EWR7</accession>
<comment type="pathway">
    <text evidence="2">Protein modification; protein sumoylation.</text>
</comment>
<proteinExistence type="inferred from homology"/>
<protein>
    <recommendedName>
        <fullName evidence="4">E3 SUMO-protein ligase NSE2</fullName>
    </recommendedName>
    <alternativeName>
        <fullName evidence="11">E3 SUMO-protein transferase NSE2</fullName>
    </alternativeName>
    <alternativeName>
        <fullName evidence="12">Non-structural maintenance of chromosomes element 2 homolog</fullName>
    </alternativeName>
</protein>
<comment type="subcellular location">
    <subcellularLocation>
        <location evidence="1">Nucleus</location>
    </subcellularLocation>
</comment>
<evidence type="ECO:0000256" key="1">
    <source>
        <dbReference type="ARBA" id="ARBA00004123"/>
    </source>
</evidence>
<reference evidence="15" key="1">
    <citation type="submission" date="2017-01" db="EMBL/GenBank/DDBJ databases">
        <title>A deep insight into the sialotranscriptome of adult male and female Cluex tarsalis mosquitoes.</title>
        <authorList>
            <person name="Ribeiro J.M."/>
            <person name="Moreira F."/>
            <person name="Bernard K.A."/>
            <person name="Calvo E."/>
        </authorList>
    </citation>
    <scope>NUCLEOTIDE SEQUENCE</scope>
    <source>
        <strain evidence="15">Kern County</strain>
        <tissue evidence="15">Salivary glands</tissue>
    </source>
</reference>
<keyword evidence="7 13" id="KW-0863">Zinc-finger</keyword>
<evidence type="ECO:0000256" key="10">
    <source>
        <dbReference type="ARBA" id="ARBA00023242"/>
    </source>
</evidence>
<dbReference type="Pfam" id="PF11789">
    <property type="entry name" value="zf-Nse"/>
    <property type="match status" value="1"/>
</dbReference>
<dbReference type="GO" id="GO:0016925">
    <property type="term" value="P:protein sumoylation"/>
    <property type="evidence" value="ECO:0007669"/>
    <property type="project" value="UniProtKB-UniPathway"/>
</dbReference>
<dbReference type="SUPFAM" id="SSF57850">
    <property type="entry name" value="RING/U-box"/>
    <property type="match status" value="1"/>
</dbReference>
<dbReference type="InterPro" id="IPR004181">
    <property type="entry name" value="Znf_MIZ"/>
</dbReference>
<evidence type="ECO:0000256" key="7">
    <source>
        <dbReference type="ARBA" id="ARBA00022771"/>
    </source>
</evidence>
<evidence type="ECO:0000313" key="15">
    <source>
        <dbReference type="EMBL" id="JAV19726.1"/>
    </source>
</evidence>
<dbReference type="GO" id="GO:0005634">
    <property type="term" value="C:nucleus"/>
    <property type="evidence" value="ECO:0007669"/>
    <property type="project" value="UniProtKB-SubCell"/>
</dbReference>
<dbReference type="GO" id="GO:0008270">
    <property type="term" value="F:zinc ion binding"/>
    <property type="evidence" value="ECO:0007669"/>
    <property type="project" value="UniProtKB-KW"/>
</dbReference>
<keyword evidence="10" id="KW-0539">Nucleus</keyword>
<dbReference type="Gene3D" id="3.30.40.10">
    <property type="entry name" value="Zinc/RING finger domain, C3HC4 (zinc finger)"/>
    <property type="match status" value="1"/>
</dbReference>
<evidence type="ECO:0000256" key="11">
    <source>
        <dbReference type="ARBA" id="ARBA00031731"/>
    </source>
</evidence>
<sequence>MADMFGANLEKVFESINSTIRLATEFGAPEQQDIAAYSKLAEKLVAIEVKYNTHKKALQDSSNEVTLEEFDKRYQSNTTTSKSNVKQLKRYKDFISQAKMFLKTDQDETGPSGDDDLQVEDTICDIDPITKRPLEIPVRNKKCNHVYEKRSIEELIRNNPRTRCPVMGCAANEYVSLGDLQEDKMLQHKLRLQRQNEQEM</sequence>
<dbReference type="InterPro" id="IPR026846">
    <property type="entry name" value="Nse2(Mms21)"/>
</dbReference>
<dbReference type="GO" id="GO:0061665">
    <property type="term" value="F:SUMO ligase activity"/>
    <property type="evidence" value="ECO:0007669"/>
    <property type="project" value="TreeGrafter"/>
</dbReference>
<dbReference type="InterPro" id="IPR013083">
    <property type="entry name" value="Znf_RING/FYVE/PHD"/>
</dbReference>
<dbReference type="EMBL" id="GFDL01015319">
    <property type="protein sequence ID" value="JAV19726.1"/>
    <property type="molecule type" value="Transcribed_RNA"/>
</dbReference>
<evidence type="ECO:0000256" key="4">
    <source>
        <dbReference type="ARBA" id="ARBA00020923"/>
    </source>
</evidence>
<dbReference type="UniPathway" id="UPA00886"/>
<comment type="similarity">
    <text evidence="3">Belongs to the NSE2 family.</text>
</comment>
<evidence type="ECO:0000259" key="14">
    <source>
        <dbReference type="PROSITE" id="PS51044"/>
    </source>
</evidence>
<evidence type="ECO:0000256" key="6">
    <source>
        <dbReference type="ARBA" id="ARBA00022723"/>
    </source>
</evidence>
<evidence type="ECO:0000256" key="13">
    <source>
        <dbReference type="PROSITE-ProRule" id="PRU00452"/>
    </source>
</evidence>
<evidence type="ECO:0000256" key="12">
    <source>
        <dbReference type="ARBA" id="ARBA00032533"/>
    </source>
</evidence>
<evidence type="ECO:0000256" key="5">
    <source>
        <dbReference type="ARBA" id="ARBA00022679"/>
    </source>
</evidence>
<evidence type="ECO:0000256" key="2">
    <source>
        <dbReference type="ARBA" id="ARBA00004718"/>
    </source>
</evidence>
<dbReference type="CDD" id="cd16651">
    <property type="entry name" value="SPL-RING_NSE2"/>
    <property type="match status" value="1"/>
</dbReference>
<dbReference type="AlphaFoldDB" id="A0A1Q3EWR7"/>
<evidence type="ECO:0000256" key="8">
    <source>
        <dbReference type="ARBA" id="ARBA00022786"/>
    </source>
</evidence>
<organism evidence="15">
    <name type="scientific">Culex tarsalis</name>
    <name type="common">Encephalitis mosquito</name>
    <dbReference type="NCBI Taxonomy" id="7177"/>
    <lineage>
        <taxon>Eukaryota</taxon>
        <taxon>Metazoa</taxon>
        <taxon>Ecdysozoa</taxon>
        <taxon>Arthropoda</taxon>
        <taxon>Hexapoda</taxon>
        <taxon>Insecta</taxon>
        <taxon>Pterygota</taxon>
        <taxon>Neoptera</taxon>
        <taxon>Endopterygota</taxon>
        <taxon>Diptera</taxon>
        <taxon>Nematocera</taxon>
        <taxon>Culicoidea</taxon>
        <taxon>Culicidae</taxon>
        <taxon>Culicinae</taxon>
        <taxon>Culicini</taxon>
        <taxon>Culex</taxon>
        <taxon>Culex</taxon>
    </lineage>
</organism>
<dbReference type="GO" id="GO:0030915">
    <property type="term" value="C:Smc5-Smc6 complex"/>
    <property type="evidence" value="ECO:0007669"/>
    <property type="project" value="InterPro"/>
</dbReference>
<feature type="domain" description="SP-RING-type" evidence="14">
    <location>
        <begin position="112"/>
        <end position="195"/>
    </location>
</feature>
<dbReference type="GO" id="GO:0000724">
    <property type="term" value="P:double-strand break repair via homologous recombination"/>
    <property type="evidence" value="ECO:0007669"/>
    <property type="project" value="InterPro"/>
</dbReference>
<evidence type="ECO:0000256" key="3">
    <source>
        <dbReference type="ARBA" id="ARBA00008212"/>
    </source>
</evidence>